<proteinExistence type="inferred from homology"/>
<sequence length="137" mass="14489">MAFSSSSQDDDVLSEINITPLVDVMLVLLVAFIVTAPLLNKAIHVNLPKTEATASADPRKPLAVSVDAAGAVWFDKQQVPLAQVESQLEARKRQDADLAVSLQADETVPYGPVAKVMGAIQHAGIAKLSLVTQPGHP</sequence>
<evidence type="ECO:0000256" key="5">
    <source>
        <dbReference type="ARBA" id="ARBA00022448"/>
    </source>
</evidence>
<dbReference type="InterPro" id="IPR003400">
    <property type="entry name" value="ExbD"/>
</dbReference>
<gene>
    <name evidence="14" type="ORF">BPA30113_06088</name>
</gene>
<keyword evidence="7" id="KW-0997">Cell inner membrane</keyword>
<dbReference type="EMBL" id="CABVQD010000030">
    <property type="protein sequence ID" value="VWC27483.1"/>
    <property type="molecule type" value="Genomic_DNA"/>
</dbReference>
<evidence type="ECO:0000256" key="4">
    <source>
        <dbReference type="ARBA" id="ARBA00011471"/>
    </source>
</evidence>
<dbReference type="PANTHER" id="PTHR30558">
    <property type="entry name" value="EXBD MEMBRANE COMPONENT OF PMF-DRIVEN MACROMOLECULE IMPORT SYSTEM"/>
    <property type="match status" value="1"/>
</dbReference>
<evidence type="ECO:0000256" key="7">
    <source>
        <dbReference type="ARBA" id="ARBA00022519"/>
    </source>
</evidence>
<evidence type="ECO:0000256" key="11">
    <source>
        <dbReference type="ARBA" id="ARBA00023136"/>
    </source>
</evidence>
<keyword evidence="15" id="KW-1185">Reference proteome</keyword>
<dbReference type="RefSeq" id="WP_034199189.1">
    <property type="nucleotide sequence ID" value="NZ_CABVQD010000030.1"/>
</dbReference>
<comment type="similarity">
    <text evidence="3 12">Belongs to the ExbD/TolR family.</text>
</comment>
<dbReference type="AlphaFoldDB" id="A0A6J5END2"/>
<keyword evidence="8 12" id="KW-0812">Transmembrane</keyword>
<keyword evidence="6" id="KW-1003">Cell membrane</keyword>
<evidence type="ECO:0000256" key="8">
    <source>
        <dbReference type="ARBA" id="ARBA00022692"/>
    </source>
</evidence>
<dbReference type="GO" id="GO:0015031">
    <property type="term" value="P:protein transport"/>
    <property type="evidence" value="ECO:0007669"/>
    <property type="project" value="UniProtKB-KW"/>
</dbReference>
<dbReference type="Proteomes" id="UP000494330">
    <property type="component" value="Unassembled WGS sequence"/>
</dbReference>
<feature type="transmembrane region" description="Helical" evidence="13">
    <location>
        <begin position="20"/>
        <end position="39"/>
    </location>
</feature>
<comment type="function">
    <text evidence="1">Involved in the TonB-dependent energy-dependent transport of various receptor-bound substrates.</text>
</comment>
<dbReference type="Pfam" id="PF02472">
    <property type="entry name" value="ExbD"/>
    <property type="match status" value="1"/>
</dbReference>
<dbReference type="GO" id="GO:0022857">
    <property type="term" value="F:transmembrane transporter activity"/>
    <property type="evidence" value="ECO:0007669"/>
    <property type="project" value="InterPro"/>
</dbReference>
<evidence type="ECO:0000256" key="2">
    <source>
        <dbReference type="ARBA" id="ARBA00004249"/>
    </source>
</evidence>
<evidence type="ECO:0000256" key="6">
    <source>
        <dbReference type="ARBA" id="ARBA00022475"/>
    </source>
</evidence>
<accession>A0A6J5END2</accession>
<evidence type="ECO:0000256" key="12">
    <source>
        <dbReference type="RuleBase" id="RU003879"/>
    </source>
</evidence>
<dbReference type="PANTHER" id="PTHR30558:SF12">
    <property type="entry name" value="BIOPOLYMER TRANSPORT PROTEIN EXBD"/>
    <property type="match status" value="1"/>
</dbReference>
<evidence type="ECO:0000256" key="10">
    <source>
        <dbReference type="ARBA" id="ARBA00022989"/>
    </source>
</evidence>
<keyword evidence="5 12" id="KW-0813">Transport</keyword>
<evidence type="ECO:0000256" key="3">
    <source>
        <dbReference type="ARBA" id="ARBA00005811"/>
    </source>
</evidence>
<evidence type="ECO:0000313" key="14">
    <source>
        <dbReference type="EMBL" id="VWC27483.1"/>
    </source>
</evidence>
<organism evidence="14 15">
    <name type="scientific">Burkholderia paludis</name>
    <dbReference type="NCBI Taxonomy" id="1506587"/>
    <lineage>
        <taxon>Bacteria</taxon>
        <taxon>Pseudomonadati</taxon>
        <taxon>Pseudomonadota</taxon>
        <taxon>Betaproteobacteria</taxon>
        <taxon>Burkholderiales</taxon>
        <taxon>Burkholderiaceae</taxon>
        <taxon>Burkholderia</taxon>
        <taxon>Burkholderia cepacia complex</taxon>
    </lineage>
</organism>
<evidence type="ECO:0000313" key="15">
    <source>
        <dbReference type="Proteomes" id="UP000494330"/>
    </source>
</evidence>
<evidence type="ECO:0000256" key="1">
    <source>
        <dbReference type="ARBA" id="ARBA00003540"/>
    </source>
</evidence>
<evidence type="ECO:0000256" key="9">
    <source>
        <dbReference type="ARBA" id="ARBA00022927"/>
    </source>
</evidence>
<comment type="subunit">
    <text evidence="4">The accessory proteins ExbB and ExbD seem to form a complex with TonB.</text>
</comment>
<keyword evidence="11 13" id="KW-0472">Membrane</keyword>
<keyword evidence="10 13" id="KW-1133">Transmembrane helix</keyword>
<evidence type="ECO:0000256" key="13">
    <source>
        <dbReference type="SAM" id="Phobius"/>
    </source>
</evidence>
<dbReference type="Gene3D" id="3.30.420.270">
    <property type="match status" value="1"/>
</dbReference>
<comment type="subcellular location">
    <subcellularLocation>
        <location evidence="2">Cell inner membrane</location>
        <topology evidence="2">Single-pass type II membrane protein</topology>
    </subcellularLocation>
    <subcellularLocation>
        <location evidence="12">Cell membrane</location>
        <topology evidence="12">Single-pass type II membrane protein</topology>
    </subcellularLocation>
</comment>
<dbReference type="GO" id="GO:0005886">
    <property type="term" value="C:plasma membrane"/>
    <property type="evidence" value="ECO:0007669"/>
    <property type="project" value="UniProtKB-SubCell"/>
</dbReference>
<protein>
    <submittedName>
        <fullName evidence="14">Biopolymer transporter protein ExbD</fullName>
    </submittedName>
</protein>
<reference evidence="14 15" key="1">
    <citation type="submission" date="2019-09" db="EMBL/GenBank/DDBJ databases">
        <authorList>
            <person name="Depoorter E."/>
        </authorList>
    </citation>
    <scope>NUCLEOTIDE SEQUENCE [LARGE SCALE GENOMIC DNA]</scope>
    <source>
        <strain evidence="14">LMG 30113</strain>
    </source>
</reference>
<name>A0A6J5END2_9BURK</name>
<keyword evidence="9 12" id="KW-0653">Protein transport</keyword>